<proteinExistence type="inferred from homology"/>
<keyword evidence="3" id="KW-1185">Reference proteome</keyword>
<dbReference type="Gramene" id="RZC54538">
    <property type="protein sequence ID" value="RZC54538"/>
    <property type="gene ID" value="C5167_013376"/>
</dbReference>
<dbReference type="PANTHER" id="PTHR11926:SF1560">
    <property type="entry name" value="UDP-GLYCOSYLTRANSFERASE 74E1-RELATED"/>
    <property type="match status" value="1"/>
</dbReference>
<comment type="similarity">
    <text evidence="1">Belongs to the UDP-glycosyltransferase family.</text>
</comment>
<dbReference type="OMA" id="MINGASR"/>
<gene>
    <name evidence="2" type="ORF">C5167_013376</name>
</gene>
<evidence type="ECO:0000313" key="3">
    <source>
        <dbReference type="Proteomes" id="UP000316621"/>
    </source>
</evidence>
<sequence length="122" mass="13821">MGIKELQLQFLMVVREPEDEKLPGLSSGVPMVAMHQSADQPTNAKFTEDVWRVGVRAEGNENGIVVRQILENCIREVMEGDRKEEMKRNVVKWKELAKEAVDENGTSNNNIEEFVTSMLCIS</sequence>
<dbReference type="AlphaFoldDB" id="A0A4Y7J457"/>
<organism evidence="2 3">
    <name type="scientific">Papaver somniferum</name>
    <name type="common">Opium poppy</name>
    <dbReference type="NCBI Taxonomy" id="3469"/>
    <lineage>
        <taxon>Eukaryota</taxon>
        <taxon>Viridiplantae</taxon>
        <taxon>Streptophyta</taxon>
        <taxon>Embryophyta</taxon>
        <taxon>Tracheophyta</taxon>
        <taxon>Spermatophyta</taxon>
        <taxon>Magnoliopsida</taxon>
        <taxon>Ranunculales</taxon>
        <taxon>Papaveraceae</taxon>
        <taxon>Papaveroideae</taxon>
        <taxon>Papaver</taxon>
    </lineage>
</organism>
<dbReference type="Gene3D" id="3.40.50.2000">
    <property type="entry name" value="Glycogen Phosphorylase B"/>
    <property type="match status" value="2"/>
</dbReference>
<dbReference type="PANTHER" id="PTHR11926">
    <property type="entry name" value="GLUCOSYL/GLUCURONOSYL TRANSFERASES"/>
    <property type="match status" value="1"/>
</dbReference>
<dbReference type="EMBL" id="CM010717">
    <property type="protein sequence ID" value="RZC54538.1"/>
    <property type="molecule type" value="Genomic_DNA"/>
</dbReference>
<accession>A0A4Y7J457</accession>
<reference evidence="2 3" key="1">
    <citation type="journal article" date="2018" name="Science">
        <title>The opium poppy genome and morphinan production.</title>
        <authorList>
            <person name="Guo L."/>
            <person name="Winzer T."/>
            <person name="Yang X."/>
            <person name="Li Y."/>
            <person name="Ning Z."/>
            <person name="He Z."/>
            <person name="Teodor R."/>
            <person name="Lu Y."/>
            <person name="Bowser T.A."/>
            <person name="Graham I.A."/>
            <person name="Ye K."/>
        </authorList>
    </citation>
    <scope>NUCLEOTIDE SEQUENCE [LARGE SCALE GENOMIC DNA]</scope>
    <source>
        <strain evidence="3">cv. HN1</strain>
        <tissue evidence="2">Leaves</tissue>
    </source>
</reference>
<evidence type="ECO:0000256" key="1">
    <source>
        <dbReference type="ARBA" id="ARBA00009995"/>
    </source>
</evidence>
<evidence type="ECO:0000313" key="2">
    <source>
        <dbReference type="EMBL" id="RZC54538.1"/>
    </source>
</evidence>
<dbReference type="GO" id="GO:0080043">
    <property type="term" value="F:quercetin 3-O-glucosyltransferase activity"/>
    <property type="evidence" value="ECO:0007669"/>
    <property type="project" value="TreeGrafter"/>
</dbReference>
<dbReference type="SUPFAM" id="SSF53756">
    <property type="entry name" value="UDP-Glycosyltransferase/glycogen phosphorylase"/>
    <property type="match status" value="1"/>
</dbReference>
<name>A0A4Y7J457_PAPSO</name>
<dbReference type="Proteomes" id="UP000316621">
    <property type="component" value="Chromosome 3"/>
</dbReference>
<protein>
    <submittedName>
        <fullName evidence="2">Uncharacterized protein</fullName>
    </submittedName>
</protein>
<dbReference type="GO" id="GO:0080044">
    <property type="term" value="F:quercetin 7-O-glucosyltransferase activity"/>
    <property type="evidence" value="ECO:0007669"/>
    <property type="project" value="TreeGrafter"/>
</dbReference>